<dbReference type="EMBL" id="CADEAL010004317">
    <property type="protein sequence ID" value="CAB1456902.1"/>
    <property type="molecule type" value="Genomic_DNA"/>
</dbReference>
<evidence type="ECO:0000256" key="1">
    <source>
        <dbReference type="SAM" id="MobiDB-lite"/>
    </source>
</evidence>
<dbReference type="Proteomes" id="UP001153269">
    <property type="component" value="Unassembled WGS sequence"/>
</dbReference>
<proteinExistence type="predicted"/>
<evidence type="ECO:0000313" key="2">
    <source>
        <dbReference type="EMBL" id="CAB1456902.1"/>
    </source>
</evidence>
<gene>
    <name evidence="2" type="ORF">PLEPLA_LOCUS44698</name>
</gene>
<name>A0A9N7ZBG2_PLEPL</name>
<comment type="caution">
    <text evidence="2">The sequence shown here is derived from an EMBL/GenBank/DDBJ whole genome shotgun (WGS) entry which is preliminary data.</text>
</comment>
<sequence length="148" mass="16620">MPAVRGKQLIIGPHDSDLLNCAPPTDVEERRCCNRASRLQKSAGGCASRSLGTVRQTAFFTLQHLDVPHFKELSDDSQITPGVVPEGTQVRLPNNGKARRWMSRRDEVQVINKSEWQKIRYFAGVLRLRGGEKRDQSVGESELADYTE</sequence>
<feature type="region of interest" description="Disordered" evidence="1">
    <location>
        <begin position="75"/>
        <end position="94"/>
    </location>
</feature>
<dbReference type="AlphaFoldDB" id="A0A9N7ZBG2"/>
<keyword evidence="3" id="KW-1185">Reference proteome</keyword>
<evidence type="ECO:0000313" key="3">
    <source>
        <dbReference type="Proteomes" id="UP001153269"/>
    </source>
</evidence>
<protein>
    <submittedName>
        <fullName evidence="2">Uncharacterized protein</fullName>
    </submittedName>
</protein>
<accession>A0A9N7ZBG2</accession>
<organism evidence="2 3">
    <name type="scientific">Pleuronectes platessa</name>
    <name type="common">European plaice</name>
    <dbReference type="NCBI Taxonomy" id="8262"/>
    <lineage>
        <taxon>Eukaryota</taxon>
        <taxon>Metazoa</taxon>
        <taxon>Chordata</taxon>
        <taxon>Craniata</taxon>
        <taxon>Vertebrata</taxon>
        <taxon>Euteleostomi</taxon>
        <taxon>Actinopterygii</taxon>
        <taxon>Neopterygii</taxon>
        <taxon>Teleostei</taxon>
        <taxon>Neoteleostei</taxon>
        <taxon>Acanthomorphata</taxon>
        <taxon>Carangaria</taxon>
        <taxon>Pleuronectiformes</taxon>
        <taxon>Pleuronectoidei</taxon>
        <taxon>Pleuronectidae</taxon>
        <taxon>Pleuronectes</taxon>
    </lineage>
</organism>
<reference evidence="2" key="1">
    <citation type="submission" date="2020-03" db="EMBL/GenBank/DDBJ databases">
        <authorList>
            <person name="Weist P."/>
        </authorList>
    </citation>
    <scope>NUCLEOTIDE SEQUENCE</scope>
</reference>